<dbReference type="Proteomes" id="UP001523219">
    <property type="component" value="Unassembled WGS sequence"/>
</dbReference>
<feature type="domain" description="HTH lysR-type" evidence="5">
    <location>
        <begin position="1"/>
        <end position="58"/>
    </location>
</feature>
<dbReference type="PRINTS" id="PR00039">
    <property type="entry name" value="HTHLYSR"/>
</dbReference>
<dbReference type="SUPFAM" id="SSF53850">
    <property type="entry name" value="Periplasmic binding protein-like II"/>
    <property type="match status" value="1"/>
</dbReference>
<keyword evidence="3" id="KW-0238">DNA-binding</keyword>
<comment type="caution">
    <text evidence="6">The sequence shown here is derived from an EMBL/GenBank/DDBJ whole genome shotgun (WGS) entry which is preliminary data.</text>
</comment>
<dbReference type="InterPro" id="IPR005119">
    <property type="entry name" value="LysR_subst-bd"/>
</dbReference>
<protein>
    <submittedName>
        <fullName evidence="6">LysR family transcriptional regulator</fullName>
    </submittedName>
</protein>
<keyword evidence="4" id="KW-0804">Transcription</keyword>
<dbReference type="RefSeq" id="WP_252424951.1">
    <property type="nucleotide sequence ID" value="NZ_JAMWMR010000008.1"/>
</dbReference>
<proteinExistence type="inferred from homology"/>
<evidence type="ECO:0000313" key="7">
    <source>
        <dbReference type="Proteomes" id="UP001523219"/>
    </source>
</evidence>
<dbReference type="InterPro" id="IPR000847">
    <property type="entry name" value="LysR_HTH_N"/>
</dbReference>
<dbReference type="PANTHER" id="PTHR30419">
    <property type="entry name" value="HTH-TYPE TRANSCRIPTIONAL REGULATOR YBHD"/>
    <property type="match status" value="1"/>
</dbReference>
<dbReference type="PANTHER" id="PTHR30419:SF31">
    <property type="entry name" value="BLR3139 PROTEIN"/>
    <property type="match status" value="1"/>
</dbReference>
<dbReference type="Pfam" id="PF03466">
    <property type="entry name" value="LysR_substrate"/>
    <property type="match status" value="1"/>
</dbReference>
<dbReference type="SUPFAM" id="SSF46785">
    <property type="entry name" value="Winged helix' DNA-binding domain"/>
    <property type="match status" value="1"/>
</dbReference>
<evidence type="ECO:0000256" key="1">
    <source>
        <dbReference type="ARBA" id="ARBA00009437"/>
    </source>
</evidence>
<evidence type="ECO:0000313" key="6">
    <source>
        <dbReference type="EMBL" id="MCN9241657.1"/>
    </source>
</evidence>
<keyword evidence="2" id="KW-0805">Transcription regulation</keyword>
<keyword evidence="7" id="KW-1185">Reference proteome</keyword>
<evidence type="ECO:0000256" key="3">
    <source>
        <dbReference type="ARBA" id="ARBA00023125"/>
    </source>
</evidence>
<dbReference type="Gene3D" id="3.40.190.290">
    <property type="match status" value="1"/>
</dbReference>
<gene>
    <name evidence="6" type="ORF">NGF19_12780</name>
</gene>
<evidence type="ECO:0000256" key="2">
    <source>
        <dbReference type="ARBA" id="ARBA00023015"/>
    </source>
</evidence>
<dbReference type="PROSITE" id="PS50931">
    <property type="entry name" value="HTH_LYSR"/>
    <property type="match status" value="1"/>
</dbReference>
<organism evidence="6 7">
    <name type="scientific">Streptomyces macrolidinus</name>
    <dbReference type="NCBI Taxonomy" id="2952607"/>
    <lineage>
        <taxon>Bacteria</taxon>
        <taxon>Bacillati</taxon>
        <taxon>Actinomycetota</taxon>
        <taxon>Actinomycetes</taxon>
        <taxon>Kitasatosporales</taxon>
        <taxon>Streptomycetaceae</taxon>
        <taxon>Streptomyces</taxon>
    </lineage>
</organism>
<dbReference type="Gene3D" id="1.10.10.10">
    <property type="entry name" value="Winged helix-like DNA-binding domain superfamily/Winged helix DNA-binding domain"/>
    <property type="match status" value="1"/>
</dbReference>
<reference evidence="6 7" key="1">
    <citation type="submission" date="2022-05" db="EMBL/GenBank/DDBJ databases">
        <title>Streptomyces sp. nov. RY43-2 isolated from soil of a peat swamp forest.</title>
        <authorList>
            <person name="Kanchanasin P."/>
            <person name="Tanasupawat S."/>
            <person name="Phongsopitanun W."/>
        </authorList>
    </citation>
    <scope>NUCLEOTIDE SEQUENCE [LARGE SCALE GENOMIC DNA]</scope>
    <source>
        <strain evidence="6 7">RY43-2</strain>
    </source>
</reference>
<dbReference type="InterPro" id="IPR050950">
    <property type="entry name" value="HTH-type_LysR_regulators"/>
</dbReference>
<name>A0ABT0ZDL3_9ACTN</name>
<dbReference type="InterPro" id="IPR036390">
    <property type="entry name" value="WH_DNA-bd_sf"/>
</dbReference>
<dbReference type="EMBL" id="JAMWMR010000008">
    <property type="protein sequence ID" value="MCN9241657.1"/>
    <property type="molecule type" value="Genomic_DNA"/>
</dbReference>
<dbReference type="Pfam" id="PF00126">
    <property type="entry name" value="HTH_1"/>
    <property type="match status" value="1"/>
</dbReference>
<dbReference type="InterPro" id="IPR036388">
    <property type="entry name" value="WH-like_DNA-bd_sf"/>
</dbReference>
<comment type="similarity">
    <text evidence="1">Belongs to the LysR transcriptional regulatory family.</text>
</comment>
<evidence type="ECO:0000256" key="4">
    <source>
        <dbReference type="ARBA" id="ARBA00023163"/>
    </source>
</evidence>
<accession>A0ABT0ZDL3</accession>
<sequence length="289" mass="31189">MDLRQMEVVVAVADTGGFTAAARRLHVVQSSVSGTVRALERELGTPLFDRTTHRVALTPAGEAFVPAARATLRSAELAREAVDAARGQLRGRVTVGTMQGVWAGLHHALAALRAEHPGVVVRLRQAAVADIRQALREGTVDLAVVALDRQQQRGLTTRLLSREDMVLLASPRRVLAGATPDGEVRLADIAALPLVDFTPGWAIRHAVDRAFRAAGVDRSTTFEVNDIVAAAELVRNDLGVCVMPGSIADRFPDLPQYRFDHHAPHWKVMVVRPPGEPSPTVAALLRHIT</sequence>
<evidence type="ECO:0000259" key="5">
    <source>
        <dbReference type="PROSITE" id="PS50931"/>
    </source>
</evidence>